<sequence length="238" mass="26726">MKDNIISKNVIILGSGITSLMAAYKLSQVSDTKITIISGDDDNWKANSDTFQITPFPTLAGPLGVETQSGQIWNGPDIKQRVANSKDITSNLYINEELSEYSQNWLKQFSEIDNSPNSYQKRSELLYKMNYFSALQMRRMLGDENEEIGLTFKGNLRLFSNQENLDVAFGYQDVIANVGGKSLQKLTKDECKELAPNLDSYLESSDVLGGVFYPEDGKLDGTKLYNFIRKQLDASEKV</sequence>
<dbReference type="Gene3D" id="3.50.50.60">
    <property type="entry name" value="FAD/NAD(P)-binding domain"/>
    <property type="match status" value="1"/>
</dbReference>
<dbReference type="InterPro" id="IPR036188">
    <property type="entry name" value="FAD/NAD-bd_sf"/>
</dbReference>
<proteinExistence type="predicted"/>
<dbReference type="InterPro" id="IPR006076">
    <property type="entry name" value="FAD-dep_OxRdtase"/>
</dbReference>
<reference evidence="2" key="2">
    <citation type="journal article" date="2021" name="Microbiome">
        <title>Successional dynamics and alternative stable states in a saline activated sludge microbial community over 9 years.</title>
        <authorList>
            <person name="Wang Y."/>
            <person name="Ye J."/>
            <person name="Ju F."/>
            <person name="Liu L."/>
            <person name="Boyd J.A."/>
            <person name="Deng Y."/>
            <person name="Parks D.H."/>
            <person name="Jiang X."/>
            <person name="Yin X."/>
            <person name="Woodcroft B.J."/>
            <person name="Tyson G.W."/>
            <person name="Hugenholtz P."/>
            <person name="Polz M.F."/>
            <person name="Zhang T."/>
        </authorList>
    </citation>
    <scope>NUCLEOTIDE SEQUENCE</scope>
    <source>
        <strain evidence="2">HKST-UBA14</strain>
    </source>
</reference>
<dbReference type="SUPFAM" id="SSF51905">
    <property type="entry name" value="FAD/NAD(P)-binding domain"/>
    <property type="match status" value="1"/>
</dbReference>
<evidence type="ECO:0000313" key="2">
    <source>
        <dbReference type="EMBL" id="MCA9384035.1"/>
    </source>
</evidence>
<dbReference type="Pfam" id="PF01266">
    <property type="entry name" value="DAO"/>
    <property type="match status" value="1"/>
</dbReference>
<dbReference type="Proteomes" id="UP000783287">
    <property type="component" value="Unassembled WGS sequence"/>
</dbReference>
<reference evidence="2" key="1">
    <citation type="submission" date="2020-04" db="EMBL/GenBank/DDBJ databases">
        <authorList>
            <person name="Zhang T."/>
        </authorList>
    </citation>
    <scope>NUCLEOTIDE SEQUENCE</scope>
    <source>
        <strain evidence="2">HKST-UBA14</strain>
    </source>
</reference>
<organism evidence="2 3">
    <name type="scientific">Candidatus Dojkabacteria bacterium</name>
    <dbReference type="NCBI Taxonomy" id="2099670"/>
    <lineage>
        <taxon>Bacteria</taxon>
        <taxon>Candidatus Dojkabacteria</taxon>
    </lineage>
</organism>
<comment type="caution">
    <text evidence="2">The sequence shown here is derived from an EMBL/GenBank/DDBJ whole genome shotgun (WGS) entry which is preliminary data.</text>
</comment>
<dbReference type="EMBL" id="JAGQLK010000222">
    <property type="protein sequence ID" value="MCA9384035.1"/>
    <property type="molecule type" value="Genomic_DNA"/>
</dbReference>
<evidence type="ECO:0000313" key="3">
    <source>
        <dbReference type="Proteomes" id="UP000783287"/>
    </source>
</evidence>
<protein>
    <submittedName>
        <fullName evidence="2">FAD-binding oxidoreductase</fullName>
    </submittedName>
</protein>
<gene>
    <name evidence="2" type="ORF">KC909_06765</name>
</gene>
<dbReference type="Gene3D" id="3.30.9.10">
    <property type="entry name" value="D-Amino Acid Oxidase, subunit A, domain 2"/>
    <property type="match status" value="1"/>
</dbReference>
<accession>A0A955L6Y8</accession>
<feature type="domain" description="FAD dependent oxidoreductase" evidence="1">
    <location>
        <begin position="10"/>
        <end position="232"/>
    </location>
</feature>
<evidence type="ECO:0000259" key="1">
    <source>
        <dbReference type="Pfam" id="PF01266"/>
    </source>
</evidence>
<name>A0A955L6Y8_9BACT</name>
<feature type="non-terminal residue" evidence="2">
    <location>
        <position position="238"/>
    </location>
</feature>
<dbReference type="AlphaFoldDB" id="A0A955L6Y8"/>